<gene>
    <name evidence="2" type="primary">spop_139</name>
    <name evidence="2" type="ORF">CEXT_355751</name>
</gene>
<dbReference type="SMART" id="SM00225">
    <property type="entry name" value="BTB"/>
    <property type="match status" value="1"/>
</dbReference>
<sequence length="348" mass="39821">MWRKEFSINSEDLCFARSKLRIERTSFMWPVTDFKGLTGDKTCKRVHPIPDKKPVMDYILRLNQNDGEEEVRVEIDVEGGRGYSIFGEISVLDAEGRIIDSTKIKSRLHLDQTNIQFPMLTTKSKLMADEYLCLPNETLLLRCALEIFIGVSVSRIEYCTFLPSLNTEDFLNAEKQNEVDEEEFTYCSGPCPLKQALLNLYKDGSFSDVTLKAGTESFNVHKNILSVRSPVFKAMFTGNTVEDSHWEFAFDLYRAADEYELMDLRERCSDVLKANLSASNVCDIMSLAGMYLDQSLKMAAQDFVLEQGAGFTSSEEWKMFEETNSDLDNVLFLQKIRNSVKTHQNIKL</sequence>
<protein>
    <submittedName>
        <fullName evidence="2">Speckle-type POZ protein</fullName>
    </submittedName>
</protein>
<proteinExistence type="predicted"/>
<dbReference type="Gene3D" id="3.30.710.10">
    <property type="entry name" value="Potassium Channel Kv1.1, Chain A"/>
    <property type="match status" value="2"/>
</dbReference>
<comment type="caution">
    <text evidence="2">The sequence shown here is derived from an EMBL/GenBank/DDBJ whole genome shotgun (WGS) entry which is preliminary data.</text>
</comment>
<dbReference type="Proteomes" id="UP001054945">
    <property type="component" value="Unassembled WGS sequence"/>
</dbReference>
<dbReference type="InterPro" id="IPR000210">
    <property type="entry name" value="BTB/POZ_dom"/>
</dbReference>
<dbReference type="PANTHER" id="PTHR24413">
    <property type="entry name" value="SPECKLE-TYPE POZ PROTEIN"/>
    <property type="match status" value="1"/>
</dbReference>
<organism evidence="2 3">
    <name type="scientific">Caerostris extrusa</name>
    <name type="common">Bark spider</name>
    <name type="synonym">Caerostris bankana</name>
    <dbReference type="NCBI Taxonomy" id="172846"/>
    <lineage>
        <taxon>Eukaryota</taxon>
        <taxon>Metazoa</taxon>
        <taxon>Ecdysozoa</taxon>
        <taxon>Arthropoda</taxon>
        <taxon>Chelicerata</taxon>
        <taxon>Arachnida</taxon>
        <taxon>Araneae</taxon>
        <taxon>Araneomorphae</taxon>
        <taxon>Entelegynae</taxon>
        <taxon>Araneoidea</taxon>
        <taxon>Araneidae</taxon>
        <taxon>Caerostris</taxon>
    </lineage>
</organism>
<keyword evidence="3" id="KW-1185">Reference proteome</keyword>
<evidence type="ECO:0000313" key="3">
    <source>
        <dbReference type="Proteomes" id="UP001054945"/>
    </source>
</evidence>
<name>A0AAV4MDF8_CAEEX</name>
<dbReference type="InterPro" id="IPR011333">
    <property type="entry name" value="SKP1/BTB/POZ_sf"/>
</dbReference>
<reference evidence="2 3" key="1">
    <citation type="submission" date="2021-06" db="EMBL/GenBank/DDBJ databases">
        <title>Caerostris extrusa draft genome.</title>
        <authorList>
            <person name="Kono N."/>
            <person name="Arakawa K."/>
        </authorList>
    </citation>
    <scope>NUCLEOTIDE SEQUENCE [LARGE SCALE GENOMIC DNA]</scope>
</reference>
<dbReference type="SUPFAM" id="SSF54695">
    <property type="entry name" value="POZ domain"/>
    <property type="match status" value="1"/>
</dbReference>
<evidence type="ECO:0000259" key="1">
    <source>
        <dbReference type="PROSITE" id="PS50097"/>
    </source>
</evidence>
<feature type="domain" description="BTB" evidence="1">
    <location>
        <begin position="207"/>
        <end position="262"/>
    </location>
</feature>
<dbReference type="Pfam" id="PF00651">
    <property type="entry name" value="BTB"/>
    <property type="match status" value="1"/>
</dbReference>
<dbReference type="EMBL" id="BPLR01002093">
    <property type="protein sequence ID" value="GIX69890.1"/>
    <property type="molecule type" value="Genomic_DNA"/>
</dbReference>
<evidence type="ECO:0000313" key="2">
    <source>
        <dbReference type="EMBL" id="GIX69890.1"/>
    </source>
</evidence>
<dbReference type="CDD" id="cd18186">
    <property type="entry name" value="BTB_POZ_ZBTB_KLHL-like"/>
    <property type="match status" value="1"/>
</dbReference>
<dbReference type="PROSITE" id="PS50097">
    <property type="entry name" value="BTB"/>
    <property type="match status" value="1"/>
</dbReference>
<accession>A0AAV4MDF8</accession>
<dbReference type="AlphaFoldDB" id="A0AAV4MDF8"/>